<sequence>MKGEADLKSERSLGLAATVKVEIECAFGIGARNETEFVITDESRIEIECKTEARGGRAQCTSNTALRERSSIISRNVCGRLARGDTGAEVNTAREDVGRETALDSRFCVKANDNRPNAEPRGRTN</sequence>
<evidence type="ECO:0000313" key="2">
    <source>
        <dbReference type="Proteomes" id="UP000299102"/>
    </source>
</evidence>
<evidence type="ECO:0000313" key="1">
    <source>
        <dbReference type="EMBL" id="GBP76415.1"/>
    </source>
</evidence>
<dbReference type="EMBL" id="BGZK01001291">
    <property type="protein sequence ID" value="GBP76415.1"/>
    <property type="molecule type" value="Genomic_DNA"/>
</dbReference>
<name>A0A4C1YPX2_EUMVA</name>
<dbReference type="Proteomes" id="UP000299102">
    <property type="component" value="Unassembled WGS sequence"/>
</dbReference>
<dbReference type="AlphaFoldDB" id="A0A4C1YPX2"/>
<keyword evidence="2" id="KW-1185">Reference proteome</keyword>
<protein>
    <submittedName>
        <fullName evidence="1">Uncharacterized protein</fullName>
    </submittedName>
</protein>
<proteinExistence type="predicted"/>
<reference evidence="1 2" key="1">
    <citation type="journal article" date="2019" name="Commun. Biol.">
        <title>The bagworm genome reveals a unique fibroin gene that provides high tensile strength.</title>
        <authorList>
            <person name="Kono N."/>
            <person name="Nakamura H."/>
            <person name="Ohtoshi R."/>
            <person name="Tomita M."/>
            <person name="Numata K."/>
            <person name="Arakawa K."/>
        </authorList>
    </citation>
    <scope>NUCLEOTIDE SEQUENCE [LARGE SCALE GENOMIC DNA]</scope>
</reference>
<gene>
    <name evidence="1" type="ORF">EVAR_102389_1</name>
</gene>
<comment type="caution">
    <text evidence="1">The sequence shown here is derived from an EMBL/GenBank/DDBJ whole genome shotgun (WGS) entry which is preliminary data.</text>
</comment>
<accession>A0A4C1YPX2</accession>
<organism evidence="1 2">
    <name type="scientific">Eumeta variegata</name>
    <name type="common">Bagworm moth</name>
    <name type="synonym">Eumeta japonica</name>
    <dbReference type="NCBI Taxonomy" id="151549"/>
    <lineage>
        <taxon>Eukaryota</taxon>
        <taxon>Metazoa</taxon>
        <taxon>Ecdysozoa</taxon>
        <taxon>Arthropoda</taxon>
        <taxon>Hexapoda</taxon>
        <taxon>Insecta</taxon>
        <taxon>Pterygota</taxon>
        <taxon>Neoptera</taxon>
        <taxon>Endopterygota</taxon>
        <taxon>Lepidoptera</taxon>
        <taxon>Glossata</taxon>
        <taxon>Ditrysia</taxon>
        <taxon>Tineoidea</taxon>
        <taxon>Psychidae</taxon>
        <taxon>Oiketicinae</taxon>
        <taxon>Eumeta</taxon>
    </lineage>
</organism>